<dbReference type="EMBL" id="JABUFE010000024">
    <property type="protein sequence ID" value="NSX56914.1"/>
    <property type="molecule type" value="Genomic_DNA"/>
</dbReference>
<dbReference type="Proteomes" id="UP000777935">
    <property type="component" value="Unassembled WGS sequence"/>
</dbReference>
<comment type="caution">
    <text evidence="1">The sequence shown here is derived from an EMBL/GenBank/DDBJ whole genome shotgun (WGS) entry which is preliminary data.</text>
</comment>
<protein>
    <submittedName>
        <fullName evidence="1">Uncharacterized protein</fullName>
    </submittedName>
</protein>
<proteinExistence type="predicted"/>
<reference evidence="1 2" key="1">
    <citation type="submission" date="2020-06" db="EMBL/GenBank/DDBJ databases">
        <title>Sulfitobacter algicola sp. nov., isolated from green algae.</title>
        <authorList>
            <person name="Wang C."/>
        </authorList>
    </citation>
    <scope>NUCLEOTIDE SEQUENCE [LARGE SCALE GENOMIC DNA]</scope>
    <source>
        <strain evidence="1 2">1151</strain>
    </source>
</reference>
<evidence type="ECO:0000313" key="2">
    <source>
        <dbReference type="Proteomes" id="UP000777935"/>
    </source>
</evidence>
<organism evidence="1 2">
    <name type="scientific">Parasulfitobacter algicola</name>
    <dbReference type="NCBI Taxonomy" id="2614809"/>
    <lineage>
        <taxon>Bacteria</taxon>
        <taxon>Pseudomonadati</taxon>
        <taxon>Pseudomonadota</taxon>
        <taxon>Alphaproteobacteria</taxon>
        <taxon>Rhodobacterales</taxon>
        <taxon>Roseobacteraceae</taxon>
        <taxon>Parasulfitobacter</taxon>
    </lineage>
</organism>
<dbReference type="RefSeq" id="WP_174140064.1">
    <property type="nucleotide sequence ID" value="NZ_JABUFE010000024.1"/>
</dbReference>
<gene>
    <name evidence="1" type="ORF">HRQ87_19215</name>
</gene>
<accession>A0ABX2IVG7</accession>
<sequence length="168" mass="18722">MMRVIPYIGTLLLVVMAVVAGWLAFQTVAHDPPAPQSVNVGINAQTADQNTLSLPSSRPDVYYAAITERPLFEPGRRPFVIALETPDTTPQNIAPQPQPQEWEEAPEIALLGVMQLSEQPSALLSINNQPPTWHMAGAIVAGWTLNEIENNWIELTRETRRLRVDMYQ</sequence>
<keyword evidence="2" id="KW-1185">Reference proteome</keyword>
<evidence type="ECO:0000313" key="1">
    <source>
        <dbReference type="EMBL" id="NSX56914.1"/>
    </source>
</evidence>
<name>A0ABX2IVG7_9RHOB</name>